<accession>L0E0W0</accession>
<evidence type="ECO:0000256" key="10">
    <source>
        <dbReference type="SAM" id="MobiDB-lite"/>
    </source>
</evidence>
<feature type="region of interest" description="Disordered" evidence="10">
    <location>
        <begin position="159"/>
        <end position="185"/>
    </location>
</feature>
<keyword evidence="6" id="KW-0812">Transmembrane</keyword>
<feature type="domain" description="Type II secretion system protein GspC N-terminal" evidence="11">
    <location>
        <begin position="18"/>
        <end position="155"/>
    </location>
</feature>
<evidence type="ECO:0000256" key="1">
    <source>
        <dbReference type="ARBA" id="ARBA00004533"/>
    </source>
</evidence>
<comment type="subcellular location">
    <subcellularLocation>
        <location evidence="1">Cell inner membrane</location>
    </subcellularLocation>
</comment>
<dbReference type="PATRIC" id="fig|1255043.3.peg.3880"/>
<keyword evidence="7" id="KW-0653">Protein transport</keyword>
<dbReference type="AlphaFoldDB" id="L0E0W0"/>
<dbReference type="KEGG" id="tni:TVNIR_3845"/>
<dbReference type="GO" id="GO:0015628">
    <property type="term" value="P:protein secretion by the type II secretion system"/>
    <property type="evidence" value="ECO:0007669"/>
    <property type="project" value="InterPro"/>
</dbReference>
<dbReference type="InterPro" id="IPR001639">
    <property type="entry name" value="T2SS_protein-GspC"/>
</dbReference>
<evidence type="ECO:0000256" key="5">
    <source>
        <dbReference type="ARBA" id="ARBA00022519"/>
    </source>
</evidence>
<evidence type="ECO:0000256" key="8">
    <source>
        <dbReference type="ARBA" id="ARBA00022989"/>
    </source>
</evidence>
<evidence type="ECO:0000256" key="7">
    <source>
        <dbReference type="ARBA" id="ARBA00022927"/>
    </source>
</evidence>
<feature type="compositionally biased region" description="Low complexity" evidence="10">
    <location>
        <begin position="162"/>
        <end position="180"/>
    </location>
</feature>
<keyword evidence="5" id="KW-0997">Cell inner membrane</keyword>
<gene>
    <name evidence="13" type="primary">exeC [H]</name>
    <name evidence="13" type="ordered locus">TVNIR_3845</name>
</gene>
<dbReference type="EMBL" id="CP003989">
    <property type="protein sequence ID" value="AGA35469.1"/>
    <property type="molecule type" value="Genomic_DNA"/>
</dbReference>
<keyword evidence="3" id="KW-0813">Transport</keyword>
<keyword evidence="8" id="KW-1133">Transmembrane helix</keyword>
<dbReference type="HOGENOM" id="CLU_068012_1_0_6"/>
<dbReference type="Gene3D" id="2.30.30.830">
    <property type="match status" value="1"/>
</dbReference>
<evidence type="ECO:0000256" key="3">
    <source>
        <dbReference type="ARBA" id="ARBA00022448"/>
    </source>
</evidence>
<dbReference type="Gene3D" id="2.30.42.10">
    <property type="match status" value="1"/>
</dbReference>
<evidence type="ECO:0000259" key="11">
    <source>
        <dbReference type="Pfam" id="PF11356"/>
    </source>
</evidence>
<dbReference type="OrthoDB" id="1491375at2"/>
<comment type="similarity">
    <text evidence="2">Belongs to the GSP C family.</text>
</comment>
<dbReference type="InterPro" id="IPR024961">
    <property type="entry name" value="T2SS_GspC_N"/>
</dbReference>
<evidence type="ECO:0000256" key="6">
    <source>
        <dbReference type="ARBA" id="ARBA00022692"/>
    </source>
</evidence>
<dbReference type="InterPro" id="IPR041489">
    <property type="entry name" value="PDZ_6"/>
</dbReference>
<dbReference type="InterPro" id="IPR036034">
    <property type="entry name" value="PDZ_sf"/>
</dbReference>
<evidence type="ECO:0000256" key="2">
    <source>
        <dbReference type="ARBA" id="ARBA00007986"/>
    </source>
</evidence>
<dbReference type="Pfam" id="PF11356">
    <property type="entry name" value="T2SSC"/>
    <property type="match status" value="1"/>
</dbReference>
<protein>
    <submittedName>
        <fullName evidence="13">General secretion pathway protein C</fullName>
    </submittedName>
</protein>
<dbReference type="eggNOG" id="COG3031">
    <property type="taxonomic scope" value="Bacteria"/>
</dbReference>
<dbReference type="STRING" id="1255043.TVNIR_3845"/>
<sequence length="283" mass="30076">MAALPMSASVLPRTVSIVLLLAIGVLAARVTWQIVEPQIRPPVSIEIRSDPGPAADREPSESPLAHVAGLALFGELGTPADPAPVVAPETRLRLRLLGLMAGDHPERGWAIIAEGGSQERLYTVGDTIAGQARLHQIHADRVILERDGRLETLRLPRADGNSGAVAGASPRAAAAAPAARGQPSLQRSEWLGDPERLMQAVQARPIIRAGELHGVELRPVRNAREFRQAGLQAGDVITSVNGIPLSAIDDIDRLLQDLAGQSRVDIVLERNGQSISLGIQLLD</sequence>
<evidence type="ECO:0000256" key="4">
    <source>
        <dbReference type="ARBA" id="ARBA00022475"/>
    </source>
</evidence>
<dbReference type="SUPFAM" id="SSF50156">
    <property type="entry name" value="PDZ domain-like"/>
    <property type="match status" value="1"/>
</dbReference>
<reference evidence="13" key="1">
    <citation type="submission" date="2015-12" db="EMBL/GenBank/DDBJ databases">
        <authorList>
            <person name="Tikhonova T.V."/>
            <person name="Pavlov A.R."/>
            <person name="Beletsky A.V."/>
            <person name="Mardanov A.V."/>
            <person name="Sorokin D.Y."/>
            <person name="Ravin N.V."/>
            <person name="Popov V.O."/>
        </authorList>
    </citation>
    <scope>NUCLEOTIDE SEQUENCE</scope>
    <source>
        <strain evidence="13">DSM 14787</strain>
    </source>
</reference>
<dbReference type="GO" id="GO:0005886">
    <property type="term" value="C:plasma membrane"/>
    <property type="evidence" value="ECO:0007669"/>
    <property type="project" value="UniProtKB-SubCell"/>
</dbReference>
<dbReference type="Proteomes" id="UP000010809">
    <property type="component" value="Chromosome"/>
</dbReference>
<keyword evidence="4" id="KW-1003">Cell membrane</keyword>
<keyword evidence="9" id="KW-0472">Membrane</keyword>
<feature type="domain" description="PDZ" evidence="12">
    <location>
        <begin position="227"/>
        <end position="270"/>
    </location>
</feature>
<evidence type="ECO:0000313" key="14">
    <source>
        <dbReference type="Proteomes" id="UP000010809"/>
    </source>
</evidence>
<keyword evidence="14" id="KW-1185">Reference proteome</keyword>
<name>L0E0W0_THIND</name>
<dbReference type="GO" id="GO:0015627">
    <property type="term" value="C:type II protein secretion system complex"/>
    <property type="evidence" value="ECO:0007669"/>
    <property type="project" value="InterPro"/>
</dbReference>
<evidence type="ECO:0000259" key="12">
    <source>
        <dbReference type="Pfam" id="PF17820"/>
    </source>
</evidence>
<proteinExistence type="inferred from homology"/>
<organism evidence="13 14">
    <name type="scientific">Thioalkalivibrio nitratireducens (strain DSM 14787 / UNIQEM 213 / ALEN2)</name>
    <dbReference type="NCBI Taxonomy" id="1255043"/>
    <lineage>
        <taxon>Bacteria</taxon>
        <taxon>Pseudomonadati</taxon>
        <taxon>Pseudomonadota</taxon>
        <taxon>Gammaproteobacteria</taxon>
        <taxon>Chromatiales</taxon>
        <taxon>Ectothiorhodospiraceae</taxon>
        <taxon>Thioalkalivibrio</taxon>
    </lineage>
</organism>
<evidence type="ECO:0000256" key="9">
    <source>
        <dbReference type="ARBA" id="ARBA00023136"/>
    </source>
</evidence>
<evidence type="ECO:0000313" key="13">
    <source>
        <dbReference type="EMBL" id="AGA35469.1"/>
    </source>
</evidence>
<dbReference type="Pfam" id="PF17820">
    <property type="entry name" value="PDZ_6"/>
    <property type="match status" value="1"/>
</dbReference>
<dbReference type="NCBIfam" id="TIGR01713">
    <property type="entry name" value="typeII_sec_gspC"/>
    <property type="match status" value="1"/>
</dbReference>